<dbReference type="Pfam" id="PF20582">
    <property type="entry name" value="UPF0758_N"/>
    <property type="match status" value="1"/>
</dbReference>
<dbReference type="Proteomes" id="UP000663722">
    <property type="component" value="Chromosome"/>
</dbReference>
<dbReference type="PROSITE" id="PS01302">
    <property type="entry name" value="UPF0758"/>
    <property type="match status" value="1"/>
</dbReference>
<evidence type="ECO:0000256" key="5">
    <source>
        <dbReference type="ARBA" id="ARBA00023049"/>
    </source>
</evidence>
<gene>
    <name evidence="8" type="ORF">dnm_098240</name>
</gene>
<feature type="domain" description="MPN" evidence="7">
    <location>
        <begin position="98"/>
        <end position="219"/>
    </location>
</feature>
<dbReference type="PROSITE" id="PS50249">
    <property type="entry name" value="MPN"/>
    <property type="match status" value="1"/>
</dbReference>
<keyword evidence="3" id="KW-0378">Hydrolase</keyword>
<proteinExistence type="inferred from homology"/>
<keyword evidence="9" id="KW-1185">Reference proteome</keyword>
<dbReference type="InterPro" id="IPR001405">
    <property type="entry name" value="UPF0758"/>
</dbReference>
<evidence type="ECO:0000256" key="2">
    <source>
        <dbReference type="ARBA" id="ARBA00022723"/>
    </source>
</evidence>
<evidence type="ECO:0000256" key="1">
    <source>
        <dbReference type="ARBA" id="ARBA00022670"/>
    </source>
</evidence>
<evidence type="ECO:0000313" key="9">
    <source>
        <dbReference type="Proteomes" id="UP000663722"/>
    </source>
</evidence>
<dbReference type="AlphaFoldDB" id="A0A975GU27"/>
<dbReference type="CDD" id="cd08071">
    <property type="entry name" value="MPN_DUF2466"/>
    <property type="match status" value="1"/>
</dbReference>
<dbReference type="Gene3D" id="3.40.140.10">
    <property type="entry name" value="Cytidine Deaminase, domain 2"/>
    <property type="match status" value="1"/>
</dbReference>
<dbReference type="KEGG" id="dmm:dnm_098240"/>
<dbReference type="InterPro" id="IPR046778">
    <property type="entry name" value="UPF0758_N"/>
</dbReference>
<accession>A0A975GU27</accession>
<evidence type="ECO:0000256" key="4">
    <source>
        <dbReference type="ARBA" id="ARBA00022833"/>
    </source>
</evidence>
<dbReference type="EMBL" id="CP061800">
    <property type="protein sequence ID" value="QTA93720.1"/>
    <property type="molecule type" value="Genomic_DNA"/>
</dbReference>
<dbReference type="PANTHER" id="PTHR30471">
    <property type="entry name" value="DNA REPAIR PROTEIN RADC"/>
    <property type="match status" value="1"/>
</dbReference>
<sequence length="219" mass="24264">MKKIKELPEFSRPREKLKEKGEHALSDIELIAVILGSGNKGQDVLSLASKVARLLVKHKGSISFDMLMNVGGIGLAKASQILASFELARRYIVKESIRISEPREVVPLLTDIADKQQEYFVCISLNGANEVIEKRIVTVGLLNKTQVHPREVFADVITDRAASVILSHNHPSGELRPSNSDLKIHHQLTEAGKILGITVLDHIIISKKGYYSFQEQGII</sequence>
<dbReference type="GO" id="GO:0008237">
    <property type="term" value="F:metallopeptidase activity"/>
    <property type="evidence" value="ECO:0007669"/>
    <property type="project" value="UniProtKB-KW"/>
</dbReference>
<dbReference type="PANTHER" id="PTHR30471:SF3">
    <property type="entry name" value="UPF0758 PROTEIN YEES-RELATED"/>
    <property type="match status" value="1"/>
</dbReference>
<dbReference type="GO" id="GO:0046872">
    <property type="term" value="F:metal ion binding"/>
    <property type="evidence" value="ECO:0007669"/>
    <property type="project" value="UniProtKB-KW"/>
</dbReference>
<dbReference type="GO" id="GO:0006508">
    <property type="term" value="P:proteolysis"/>
    <property type="evidence" value="ECO:0007669"/>
    <property type="project" value="UniProtKB-KW"/>
</dbReference>
<evidence type="ECO:0000259" key="7">
    <source>
        <dbReference type="PROSITE" id="PS50249"/>
    </source>
</evidence>
<protein>
    <submittedName>
        <fullName evidence="8">DNA repair protein</fullName>
    </submittedName>
</protein>
<reference evidence="8" key="1">
    <citation type="journal article" date="2021" name="Microb. Physiol.">
        <title>Proteogenomic Insights into the Physiology of Marine, Sulfate-Reducing, Filamentous Desulfonema limicola and Desulfonema magnum.</title>
        <authorList>
            <person name="Schnaars V."/>
            <person name="Wohlbrand L."/>
            <person name="Scheve S."/>
            <person name="Hinrichs C."/>
            <person name="Reinhardt R."/>
            <person name="Rabus R."/>
        </authorList>
    </citation>
    <scope>NUCLEOTIDE SEQUENCE</scope>
    <source>
        <strain evidence="8">4be13</strain>
    </source>
</reference>
<dbReference type="NCBIfam" id="NF000642">
    <property type="entry name" value="PRK00024.1"/>
    <property type="match status" value="1"/>
</dbReference>
<keyword evidence="2" id="KW-0479">Metal-binding</keyword>
<dbReference type="InterPro" id="IPR020891">
    <property type="entry name" value="UPF0758_CS"/>
</dbReference>
<evidence type="ECO:0000256" key="3">
    <source>
        <dbReference type="ARBA" id="ARBA00022801"/>
    </source>
</evidence>
<dbReference type="Pfam" id="PF04002">
    <property type="entry name" value="RadC"/>
    <property type="match status" value="1"/>
</dbReference>
<keyword evidence="4" id="KW-0862">Zinc</keyword>
<evidence type="ECO:0000313" key="8">
    <source>
        <dbReference type="EMBL" id="QTA93720.1"/>
    </source>
</evidence>
<dbReference type="NCBIfam" id="TIGR00608">
    <property type="entry name" value="radc"/>
    <property type="match status" value="1"/>
</dbReference>
<evidence type="ECO:0000256" key="6">
    <source>
        <dbReference type="RuleBase" id="RU003797"/>
    </source>
</evidence>
<keyword evidence="1" id="KW-0645">Protease</keyword>
<organism evidence="8 9">
    <name type="scientific">Desulfonema magnum</name>
    <dbReference type="NCBI Taxonomy" id="45655"/>
    <lineage>
        <taxon>Bacteria</taxon>
        <taxon>Pseudomonadati</taxon>
        <taxon>Thermodesulfobacteriota</taxon>
        <taxon>Desulfobacteria</taxon>
        <taxon>Desulfobacterales</taxon>
        <taxon>Desulfococcaceae</taxon>
        <taxon>Desulfonema</taxon>
    </lineage>
</organism>
<dbReference type="InterPro" id="IPR037518">
    <property type="entry name" value="MPN"/>
</dbReference>
<comment type="similarity">
    <text evidence="6">Belongs to the UPF0758 family.</text>
</comment>
<name>A0A975GU27_9BACT</name>
<dbReference type="RefSeq" id="WP_207680540.1">
    <property type="nucleotide sequence ID" value="NZ_CP061800.1"/>
</dbReference>
<keyword evidence="5" id="KW-0482">Metalloprotease</keyword>
<dbReference type="InterPro" id="IPR025657">
    <property type="entry name" value="RadC_JAB"/>
</dbReference>